<sequence>MIALTIFAAVSCAAVWTCLLGDIFGWWRTPLAMVLTPPPHPHALYRSPSTIIGVQTVATPEDIADAWLSLTNEQRSELLAERRKQQLDEQAAQALPPAESQS</sequence>
<comment type="caution">
    <text evidence="1">The sequence shown here is derived from an EMBL/GenBank/DDBJ whole genome shotgun (WGS) entry which is preliminary data.</text>
</comment>
<dbReference type="RefSeq" id="WP_382380200.1">
    <property type="nucleotide sequence ID" value="NZ_JBHRZI010000056.1"/>
</dbReference>
<proteinExistence type="predicted"/>
<accession>A0ABV8C9L3</accession>
<name>A0ABV8C9L3_9PSEU</name>
<dbReference type="EMBL" id="JBHRZI010000056">
    <property type="protein sequence ID" value="MFC3898571.1"/>
    <property type="molecule type" value="Genomic_DNA"/>
</dbReference>
<dbReference type="Proteomes" id="UP001595690">
    <property type="component" value="Unassembled WGS sequence"/>
</dbReference>
<gene>
    <name evidence="1" type="ORF">ACFOWZ_44490</name>
</gene>
<evidence type="ECO:0000313" key="2">
    <source>
        <dbReference type="Proteomes" id="UP001595690"/>
    </source>
</evidence>
<evidence type="ECO:0000313" key="1">
    <source>
        <dbReference type="EMBL" id="MFC3898571.1"/>
    </source>
</evidence>
<protein>
    <submittedName>
        <fullName evidence="1">Uncharacterized protein</fullName>
    </submittedName>
</protein>
<organism evidence="1 2">
    <name type="scientific">Lentzea rhizosphaerae</name>
    <dbReference type="NCBI Taxonomy" id="2041025"/>
    <lineage>
        <taxon>Bacteria</taxon>
        <taxon>Bacillati</taxon>
        <taxon>Actinomycetota</taxon>
        <taxon>Actinomycetes</taxon>
        <taxon>Pseudonocardiales</taxon>
        <taxon>Pseudonocardiaceae</taxon>
        <taxon>Lentzea</taxon>
    </lineage>
</organism>
<keyword evidence="2" id="KW-1185">Reference proteome</keyword>
<reference evidence="2" key="1">
    <citation type="journal article" date="2019" name="Int. J. Syst. Evol. Microbiol.">
        <title>The Global Catalogue of Microorganisms (GCM) 10K type strain sequencing project: providing services to taxonomists for standard genome sequencing and annotation.</title>
        <authorList>
            <consortium name="The Broad Institute Genomics Platform"/>
            <consortium name="The Broad Institute Genome Sequencing Center for Infectious Disease"/>
            <person name="Wu L."/>
            <person name="Ma J."/>
        </authorList>
    </citation>
    <scope>NUCLEOTIDE SEQUENCE [LARGE SCALE GENOMIC DNA]</scope>
    <source>
        <strain evidence="2">CGMCC 4.7405</strain>
    </source>
</reference>